<accession>A0A075B2N3</accession>
<name>A0A075B2N3_ROZAC</name>
<gene>
    <name evidence="1" type="ORF">O9G_002103</name>
</gene>
<dbReference type="Proteomes" id="UP000030755">
    <property type="component" value="Unassembled WGS sequence"/>
</dbReference>
<evidence type="ECO:0000313" key="1">
    <source>
        <dbReference type="EMBL" id="EPZ36822.1"/>
    </source>
</evidence>
<protein>
    <submittedName>
        <fullName evidence="1">Uncharacterized protein</fullName>
    </submittedName>
</protein>
<organism evidence="1 2">
    <name type="scientific">Rozella allomycis (strain CSF55)</name>
    <dbReference type="NCBI Taxonomy" id="988480"/>
    <lineage>
        <taxon>Eukaryota</taxon>
        <taxon>Fungi</taxon>
        <taxon>Fungi incertae sedis</taxon>
        <taxon>Cryptomycota</taxon>
        <taxon>Cryptomycota incertae sedis</taxon>
        <taxon>Rozella</taxon>
    </lineage>
</organism>
<keyword evidence="2" id="KW-1185">Reference proteome</keyword>
<dbReference type="EMBL" id="KE560428">
    <property type="protein sequence ID" value="EPZ36822.1"/>
    <property type="molecule type" value="Genomic_DNA"/>
</dbReference>
<reference evidence="1 2" key="1">
    <citation type="journal article" date="2013" name="Curr. Biol.">
        <title>Shared signatures of parasitism and phylogenomics unite Cryptomycota and microsporidia.</title>
        <authorList>
            <person name="James T.Y."/>
            <person name="Pelin A."/>
            <person name="Bonen L."/>
            <person name="Ahrendt S."/>
            <person name="Sain D."/>
            <person name="Corradi N."/>
            <person name="Stajich J.E."/>
        </authorList>
    </citation>
    <scope>NUCLEOTIDE SEQUENCE [LARGE SCALE GENOMIC DNA]</scope>
    <source>
        <strain evidence="1 2">CSF55</strain>
    </source>
</reference>
<proteinExistence type="predicted"/>
<dbReference type="AlphaFoldDB" id="A0A075B2N3"/>
<sequence>MSGIFFIVNAYTLSNEPKLLDAFVFNRDAKFLLIAHSANQSGAANTSPLDYGAPSIEELRKCFDRLMGYQSGLDRIAYTEYAD</sequence>
<evidence type="ECO:0000313" key="2">
    <source>
        <dbReference type="Proteomes" id="UP000030755"/>
    </source>
</evidence>
<dbReference type="HOGENOM" id="CLU_2543867_0_0_1"/>